<organism evidence="2 3">
    <name type="scientific">Candida maltosa (strain Xu316)</name>
    <name type="common">Yeast</name>
    <dbReference type="NCBI Taxonomy" id="1245528"/>
    <lineage>
        <taxon>Eukaryota</taxon>
        <taxon>Fungi</taxon>
        <taxon>Dikarya</taxon>
        <taxon>Ascomycota</taxon>
        <taxon>Saccharomycotina</taxon>
        <taxon>Pichiomycetes</taxon>
        <taxon>Debaryomycetaceae</taxon>
        <taxon>Candida/Lodderomyces clade</taxon>
        <taxon>Candida</taxon>
    </lineage>
</organism>
<name>M3HST9_CANMX</name>
<feature type="transmembrane region" description="Helical" evidence="1">
    <location>
        <begin position="54"/>
        <end position="70"/>
    </location>
</feature>
<evidence type="ECO:0000313" key="2">
    <source>
        <dbReference type="EMBL" id="EMG50627.1"/>
    </source>
</evidence>
<evidence type="ECO:0000313" key="3">
    <source>
        <dbReference type="Proteomes" id="UP000011777"/>
    </source>
</evidence>
<keyword evidence="1" id="KW-0472">Membrane</keyword>
<keyword evidence="1" id="KW-1133">Transmembrane helix</keyword>
<dbReference type="eggNOG" id="ENOG502SAUM">
    <property type="taxonomic scope" value="Eukaryota"/>
</dbReference>
<proteinExistence type="predicted"/>
<dbReference type="Gene3D" id="3.40.50.300">
    <property type="entry name" value="P-loop containing nucleotide triphosphate hydrolases"/>
    <property type="match status" value="1"/>
</dbReference>
<keyword evidence="3" id="KW-1185">Reference proteome</keyword>
<accession>M3HST9</accession>
<dbReference type="STRING" id="1245528.M3HST9"/>
<protein>
    <submittedName>
        <fullName evidence="2">Putative mitochondrial protein Fmp39</fullName>
    </submittedName>
</protein>
<dbReference type="OMA" id="INNVVGY"/>
<dbReference type="InterPro" id="IPR027417">
    <property type="entry name" value="P-loop_NTPase"/>
</dbReference>
<dbReference type="AlphaFoldDB" id="M3HST9"/>
<dbReference type="EMBL" id="AOGT01000170">
    <property type="protein sequence ID" value="EMG50627.1"/>
    <property type="molecule type" value="Genomic_DNA"/>
</dbReference>
<gene>
    <name evidence="2" type="ORF">G210_2011</name>
</gene>
<dbReference type="HOGENOM" id="CLU_997550_0_0_1"/>
<keyword evidence="1" id="KW-0812">Transmembrane</keyword>
<dbReference type="Proteomes" id="UP000011777">
    <property type="component" value="Unassembled WGS sequence"/>
</dbReference>
<dbReference type="OrthoDB" id="4081130at2759"/>
<sequence length="285" mass="33548">MLSRSLTNLLSRRLVSVKSTRITPSIFNQTPVQIFRRNYSIANVKKKKEPVMRYLIYMVVISWVAMYFAAGKVDKKKPNIQNLTEREFQQYEEETGLRRRNKLINHEMNSKYKFYVIPYVHDNDLLDKVIGLLKHEGKNVKVIDPVELIQQQKEDEGMKYHYLLEDLDEQRKPYPPGLITAIIKQAVHQFLNTREGTFDTNIIIKNYPQTTNEAIKFENDVSDIQKCLVLHYDMLNELPKHKTDEEQRAIKNVDGYFDSVGKSKTLVEKFDPMDAEFEEIILEDL</sequence>
<comment type="caution">
    <text evidence="2">The sequence shown here is derived from an EMBL/GenBank/DDBJ whole genome shotgun (WGS) entry which is preliminary data.</text>
</comment>
<reference evidence="2 3" key="1">
    <citation type="submission" date="2013-02" db="EMBL/GenBank/DDBJ databases">
        <title>Genome sequence of Candida maltosa Xu316, a potential industrial strain for xylitol and ethanol production.</title>
        <authorList>
            <person name="Yu J."/>
            <person name="Wang Q."/>
            <person name="Geng X."/>
            <person name="Bao W."/>
            <person name="He P."/>
            <person name="Cai J."/>
        </authorList>
    </citation>
    <scope>NUCLEOTIDE SEQUENCE [LARGE SCALE GENOMIC DNA]</scope>
    <source>
        <strain evidence="3">Xu316</strain>
    </source>
</reference>
<evidence type="ECO:0000256" key="1">
    <source>
        <dbReference type="SAM" id="Phobius"/>
    </source>
</evidence>